<keyword evidence="3" id="KW-0812">Transmembrane</keyword>
<evidence type="ECO:0000313" key="7">
    <source>
        <dbReference type="Proteomes" id="UP000214646"/>
    </source>
</evidence>
<evidence type="ECO:0000256" key="5">
    <source>
        <dbReference type="ARBA" id="ARBA00023237"/>
    </source>
</evidence>
<dbReference type="PANTHER" id="PTHR30026:SF20">
    <property type="entry name" value="OUTER MEMBRANE PROTEIN TOLC"/>
    <property type="match status" value="1"/>
</dbReference>
<evidence type="ECO:0000256" key="4">
    <source>
        <dbReference type="ARBA" id="ARBA00023136"/>
    </source>
</evidence>
<dbReference type="GO" id="GO:1990281">
    <property type="term" value="C:efflux pump complex"/>
    <property type="evidence" value="ECO:0007669"/>
    <property type="project" value="TreeGrafter"/>
</dbReference>
<dbReference type="SUPFAM" id="SSF56954">
    <property type="entry name" value="Outer membrane efflux proteins (OEP)"/>
    <property type="match status" value="1"/>
</dbReference>
<name>A0A225DJP1_9BACT</name>
<reference evidence="7" key="1">
    <citation type="submission" date="2017-06" db="EMBL/GenBank/DDBJ databases">
        <title>Genome analysis of Fimbriiglobus ruber SP5, the first member of the order Planctomycetales with confirmed chitinolytic capability.</title>
        <authorList>
            <person name="Ravin N.V."/>
            <person name="Rakitin A.L."/>
            <person name="Ivanova A.A."/>
            <person name="Beletsky A.V."/>
            <person name="Kulichevskaya I.S."/>
            <person name="Mardanov A.V."/>
            <person name="Dedysh S.N."/>
        </authorList>
    </citation>
    <scope>NUCLEOTIDE SEQUENCE [LARGE SCALE GENOMIC DNA]</scope>
    <source>
        <strain evidence="7">SP5</strain>
    </source>
</reference>
<dbReference type="Proteomes" id="UP000214646">
    <property type="component" value="Unassembled WGS sequence"/>
</dbReference>
<dbReference type="Gene3D" id="1.20.1600.10">
    <property type="entry name" value="Outer membrane efflux proteins (OEP)"/>
    <property type="match status" value="1"/>
</dbReference>
<keyword evidence="7" id="KW-1185">Reference proteome</keyword>
<dbReference type="PANTHER" id="PTHR30026">
    <property type="entry name" value="OUTER MEMBRANE PROTEIN TOLC"/>
    <property type="match status" value="1"/>
</dbReference>
<comment type="caution">
    <text evidence="6">The sequence shown here is derived from an EMBL/GenBank/DDBJ whole genome shotgun (WGS) entry which is preliminary data.</text>
</comment>
<dbReference type="GO" id="GO:0015288">
    <property type="term" value="F:porin activity"/>
    <property type="evidence" value="ECO:0007669"/>
    <property type="project" value="TreeGrafter"/>
</dbReference>
<keyword evidence="5" id="KW-0998">Cell outer membrane</keyword>
<protein>
    <submittedName>
        <fullName evidence="6">Outer membrane protein</fullName>
    </submittedName>
</protein>
<dbReference type="GO" id="GO:0015562">
    <property type="term" value="F:efflux transmembrane transporter activity"/>
    <property type="evidence" value="ECO:0007669"/>
    <property type="project" value="InterPro"/>
</dbReference>
<proteinExistence type="predicted"/>
<keyword evidence="4" id="KW-0472">Membrane</keyword>
<sequence length="500" mass="54036">MAPDPPPATILQAGENPIDLETALRLAGVENPELLLARQRISEVTAQRQLAVAQILPNLNVGTNFDQHTGALQQSNGNILNVNRDALYFGMGANAVAAGTLQIPGLNYNLNVGEAWYGFLSSRQRERTAAAAAEATNNDVLLRVCLAYLDLLRGEGRRAIAKKNRDEAAQVERITRDFAETGQGRKADADRAAVDLRQRDAALSQAEAATLVASTRLCQLLNLDPSTRLKPIDGWAVPAPLVPDPIPLTELLAIALLQRPELAARRSEVRTALYDLSLSKILPFSPNVILGFSAGGFGGGSNLISTPPGFLNSNGQVFTDPRFGNFAARTDLDVAVFWTFRNMGVGNVALIRAADSRVRQSQFREMETLNLVRGQVAESHALVSAQYLQIDAGERAARSSQAAFSQDLERIRGGQGLPLEVLDSMRLLGRSRYEYLDAIIDYNRAQFQLWVALGRPPAGYLARPVPPEFVPPSGLPIPPGPRVLPPGALLPIATSVRPQS</sequence>
<dbReference type="GO" id="GO:0009279">
    <property type="term" value="C:cell outer membrane"/>
    <property type="evidence" value="ECO:0007669"/>
    <property type="project" value="UniProtKB-SubCell"/>
</dbReference>
<gene>
    <name evidence="6" type="ORF">FRUB_03758</name>
</gene>
<keyword evidence="2" id="KW-1134">Transmembrane beta strand</keyword>
<evidence type="ECO:0000256" key="1">
    <source>
        <dbReference type="ARBA" id="ARBA00004442"/>
    </source>
</evidence>
<evidence type="ECO:0000256" key="2">
    <source>
        <dbReference type="ARBA" id="ARBA00022452"/>
    </source>
</evidence>
<dbReference type="AlphaFoldDB" id="A0A225DJP1"/>
<evidence type="ECO:0000313" key="6">
    <source>
        <dbReference type="EMBL" id="OWK41680.1"/>
    </source>
</evidence>
<dbReference type="EMBL" id="NIDE01000005">
    <property type="protein sequence ID" value="OWK41680.1"/>
    <property type="molecule type" value="Genomic_DNA"/>
</dbReference>
<comment type="subcellular location">
    <subcellularLocation>
        <location evidence="1">Cell outer membrane</location>
    </subcellularLocation>
</comment>
<accession>A0A225DJP1</accession>
<organism evidence="6 7">
    <name type="scientific">Fimbriiglobus ruber</name>
    <dbReference type="NCBI Taxonomy" id="1908690"/>
    <lineage>
        <taxon>Bacteria</taxon>
        <taxon>Pseudomonadati</taxon>
        <taxon>Planctomycetota</taxon>
        <taxon>Planctomycetia</taxon>
        <taxon>Gemmatales</taxon>
        <taxon>Gemmataceae</taxon>
        <taxon>Fimbriiglobus</taxon>
    </lineage>
</organism>
<dbReference type="InterPro" id="IPR051906">
    <property type="entry name" value="TolC-like"/>
</dbReference>
<evidence type="ECO:0000256" key="3">
    <source>
        <dbReference type="ARBA" id="ARBA00022692"/>
    </source>
</evidence>